<keyword evidence="6" id="KW-0378">Hydrolase</keyword>
<comment type="subcellular location">
    <subcellularLocation>
        <location evidence="2">Nucleus</location>
    </subcellularLocation>
</comment>
<protein>
    <recommendedName>
        <fullName evidence="13">DDE Tnp4 domain-containing protein</fullName>
    </recommendedName>
</protein>
<keyword evidence="7" id="KW-0539">Nucleus</keyword>
<dbReference type="GO" id="GO:0005634">
    <property type="term" value="C:nucleus"/>
    <property type="evidence" value="ECO:0007669"/>
    <property type="project" value="UniProtKB-SubCell"/>
</dbReference>
<dbReference type="InterPro" id="IPR058353">
    <property type="entry name" value="DUF8040"/>
</dbReference>
<evidence type="ECO:0000256" key="7">
    <source>
        <dbReference type="ARBA" id="ARBA00023242"/>
    </source>
</evidence>
<dbReference type="PANTHER" id="PTHR22930:SF281">
    <property type="entry name" value="NUCLEASE"/>
    <property type="match status" value="1"/>
</dbReference>
<evidence type="ECO:0000256" key="2">
    <source>
        <dbReference type="ARBA" id="ARBA00004123"/>
    </source>
</evidence>
<dbReference type="EMBL" id="SDAM02000166">
    <property type="protein sequence ID" value="KAH6826465.1"/>
    <property type="molecule type" value="Genomic_DNA"/>
</dbReference>
<dbReference type="InterPro" id="IPR045249">
    <property type="entry name" value="HARBI1-like"/>
</dbReference>
<evidence type="ECO:0000313" key="11">
    <source>
        <dbReference type="EMBL" id="KAH6826465.1"/>
    </source>
</evidence>
<evidence type="ECO:0000256" key="3">
    <source>
        <dbReference type="ARBA" id="ARBA00006958"/>
    </source>
</evidence>
<sequence>MPPPRRLTDSDYVYLLLQEILLNQILQLFVIVHYLTKLNSRKRKRNTQAAPYRMIPRIPDQVKHMSRIVGLTDVDCVVNLRMDRNAFGRLCQLLRDLGGLVDGRYVSIQEQVSMFLSVLAHHKKNRVVRFDFWRSGQTCSRYIHLVLRAILRLHVILLVKPELVPDDCTDSRWKWFKGCLGALDGTYINVEGFLTPYKGVRYHLKEWGPTNARPQNKEELFNLKYSKARNAIERAFGIMKMRWGILRGTTYYPIKIQNRLMMCCFLLNNFIRSQMNIDPIEQHFDMLVNEGALGENGDEFVDTVESSPEWNAARDHIADGMWNDYINAT</sequence>
<evidence type="ECO:0000313" key="12">
    <source>
        <dbReference type="Proteomes" id="UP001190926"/>
    </source>
</evidence>
<keyword evidence="4" id="KW-0540">Nuclease</keyword>
<dbReference type="GO" id="GO:0016787">
    <property type="term" value="F:hydrolase activity"/>
    <property type="evidence" value="ECO:0007669"/>
    <property type="project" value="UniProtKB-KW"/>
</dbReference>
<keyword evidence="12" id="KW-1185">Reference proteome</keyword>
<evidence type="ECO:0000256" key="6">
    <source>
        <dbReference type="ARBA" id="ARBA00022801"/>
    </source>
</evidence>
<accession>A0AAD4P5A3</accession>
<dbReference type="PANTHER" id="PTHR22930">
    <property type="match status" value="1"/>
</dbReference>
<evidence type="ECO:0000259" key="9">
    <source>
        <dbReference type="Pfam" id="PF13359"/>
    </source>
</evidence>
<keyword evidence="8" id="KW-0812">Transmembrane</keyword>
<proteinExistence type="inferred from homology"/>
<reference evidence="11 12" key="1">
    <citation type="journal article" date="2021" name="Nat. Commun.">
        <title>Incipient diploidization of the medicinal plant Perilla within 10,000 years.</title>
        <authorList>
            <person name="Zhang Y."/>
            <person name="Shen Q."/>
            <person name="Leng L."/>
            <person name="Zhang D."/>
            <person name="Chen S."/>
            <person name="Shi Y."/>
            <person name="Ning Z."/>
            <person name="Chen S."/>
        </authorList>
    </citation>
    <scope>NUCLEOTIDE SEQUENCE [LARGE SCALE GENOMIC DNA]</scope>
    <source>
        <strain evidence="12">cv. PC099</strain>
    </source>
</reference>
<dbReference type="GO" id="GO:0004518">
    <property type="term" value="F:nuclease activity"/>
    <property type="evidence" value="ECO:0007669"/>
    <property type="project" value="UniProtKB-KW"/>
</dbReference>
<comment type="cofactor">
    <cofactor evidence="1">
        <name>a divalent metal cation</name>
        <dbReference type="ChEBI" id="CHEBI:60240"/>
    </cofactor>
</comment>
<dbReference type="Pfam" id="PF13359">
    <property type="entry name" value="DDE_Tnp_4"/>
    <property type="match status" value="1"/>
</dbReference>
<comment type="caution">
    <text evidence="11">The sequence shown here is derived from an EMBL/GenBank/DDBJ whole genome shotgun (WGS) entry which is preliminary data.</text>
</comment>
<feature type="domain" description="DDE Tnp4" evidence="9">
    <location>
        <begin position="187"/>
        <end position="268"/>
    </location>
</feature>
<evidence type="ECO:0000256" key="1">
    <source>
        <dbReference type="ARBA" id="ARBA00001968"/>
    </source>
</evidence>
<keyword evidence="8" id="KW-0472">Membrane</keyword>
<name>A0AAD4P5A3_PERFH</name>
<dbReference type="Proteomes" id="UP001190926">
    <property type="component" value="Unassembled WGS sequence"/>
</dbReference>
<evidence type="ECO:0000256" key="5">
    <source>
        <dbReference type="ARBA" id="ARBA00022723"/>
    </source>
</evidence>
<dbReference type="Pfam" id="PF26138">
    <property type="entry name" value="DUF8040"/>
    <property type="match status" value="1"/>
</dbReference>
<evidence type="ECO:0000256" key="4">
    <source>
        <dbReference type="ARBA" id="ARBA00022722"/>
    </source>
</evidence>
<comment type="similarity">
    <text evidence="3">Belongs to the HARBI1 family.</text>
</comment>
<evidence type="ECO:0008006" key="13">
    <source>
        <dbReference type="Google" id="ProtNLM"/>
    </source>
</evidence>
<dbReference type="InterPro" id="IPR027806">
    <property type="entry name" value="HARBI1_dom"/>
</dbReference>
<dbReference type="AlphaFoldDB" id="A0AAD4P5A3"/>
<keyword evidence="5" id="KW-0479">Metal-binding</keyword>
<feature type="transmembrane region" description="Helical" evidence="8">
    <location>
        <begin position="12"/>
        <end position="35"/>
    </location>
</feature>
<organism evidence="11 12">
    <name type="scientific">Perilla frutescens var. hirtella</name>
    <name type="common">Perilla citriodora</name>
    <name type="synonym">Perilla setoyensis</name>
    <dbReference type="NCBI Taxonomy" id="608512"/>
    <lineage>
        <taxon>Eukaryota</taxon>
        <taxon>Viridiplantae</taxon>
        <taxon>Streptophyta</taxon>
        <taxon>Embryophyta</taxon>
        <taxon>Tracheophyta</taxon>
        <taxon>Spermatophyta</taxon>
        <taxon>Magnoliopsida</taxon>
        <taxon>eudicotyledons</taxon>
        <taxon>Gunneridae</taxon>
        <taxon>Pentapetalae</taxon>
        <taxon>asterids</taxon>
        <taxon>lamiids</taxon>
        <taxon>Lamiales</taxon>
        <taxon>Lamiaceae</taxon>
        <taxon>Nepetoideae</taxon>
        <taxon>Elsholtzieae</taxon>
        <taxon>Perilla</taxon>
    </lineage>
</organism>
<dbReference type="GO" id="GO:0046872">
    <property type="term" value="F:metal ion binding"/>
    <property type="evidence" value="ECO:0007669"/>
    <property type="project" value="UniProtKB-KW"/>
</dbReference>
<evidence type="ECO:0000259" key="10">
    <source>
        <dbReference type="Pfam" id="PF26138"/>
    </source>
</evidence>
<feature type="domain" description="DUF8040" evidence="10">
    <location>
        <begin position="73"/>
        <end position="151"/>
    </location>
</feature>
<keyword evidence="8" id="KW-1133">Transmembrane helix</keyword>
<evidence type="ECO:0000256" key="8">
    <source>
        <dbReference type="SAM" id="Phobius"/>
    </source>
</evidence>
<gene>
    <name evidence="11" type="ORF">C2S53_014319</name>
</gene>